<evidence type="ECO:0000313" key="3">
    <source>
        <dbReference type="Proteomes" id="UP000248198"/>
    </source>
</evidence>
<dbReference type="Proteomes" id="UP000248198">
    <property type="component" value="Unassembled WGS sequence"/>
</dbReference>
<keyword evidence="3" id="KW-1185">Reference proteome</keyword>
<protein>
    <submittedName>
        <fullName evidence="2">Uncharacterized protein</fullName>
    </submittedName>
</protein>
<accession>A0A318U7C8</accession>
<proteinExistence type="predicted"/>
<comment type="caution">
    <text evidence="2">The sequence shown here is derived from an EMBL/GenBank/DDBJ whole genome shotgun (WGS) entry which is preliminary data.</text>
</comment>
<evidence type="ECO:0000313" key="2">
    <source>
        <dbReference type="EMBL" id="PYF69968.1"/>
    </source>
</evidence>
<organism evidence="2 3">
    <name type="scientific">Pedobacter nutrimenti</name>
    <dbReference type="NCBI Taxonomy" id="1241337"/>
    <lineage>
        <taxon>Bacteria</taxon>
        <taxon>Pseudomonadati</taxon>
        <taxon>Bacteroidota</taxon>
        <taxon>Sphingobacteriia</taxon>
        <taxon>Sphingobacteriales</taxon>
        <taxon>Sphingobacteriaceae</taxon>
        <taxon>Pedobacter</taxon>
    </lineage>
</organism>
<feature type="chain" id="PRO_5016325873" evidence="1">
    <location>
        <begin position="26"/>
        <end position="102"/>
    </location>
</feature>
<feature type="signal peptide" evidence="1">
    <location>
        <begin position="1"/>
        <end position="25"/>
    </location>
</feature>
<dbReference type="OrthoDB" id="997115at2"/>
<dbReference type="InterPro" id="IPR046601">
    <property type="entry name" value="DUF6660"/>
</dbReference>
<sequence length="102" mass="11129">MKLASIIAIIFVLALNMVPCSDVVAMNAPFKTELRSADQHAEKSADACSPFCHCSCCSASSLIVFSTLKLVPFSDQGQAYRPQSTEKFIDVSLPVWQPPQLH</sequence>
<keyword evidence="1" id="KW-0732">Signal</keyword>
<dbReference type="AlphaFoldDB" id="A0A318U7C8"/>
<evidence type="ECO:0000256" key="1">
    <source>
        <dbReference type="SAM" id="SignalP"/>
    </source>
</evidence>
<dbReference type="RefSeq" id="WP_146229884.1">
    <property type="nucleotide sequence ID" value="NZ_QKLU01000009.1"/>
</dbReference>
<dbReference type="EMBL" id="QKLU01000009">
    <property type="protein sequence ID" value="PYF69968.1"/>
    <property type="molecule type" value="Genomic_DNA"/>
</dbReference>
<gene>
    <name evidence="2" type="ORF">B0O44_10958</name>
</gene>
<name>A0A318U7C8_9SPHI</name>
<reference evidence="2 3" key="1">
    <citation type="submission" date="2018-06" db="EMBL/GenBank/DDBJ databases">
        <title>Genomic Encyclopedia of Archaeal and Bacterial Type Strains, Phase II (KMG-II): from individual species to whole genera.</title>
        <authorList>
            <person name="Goeker M."/>
        </authorList>
    </citation>
    <scope>NUCLEOTIDE SEQUENCE [LARGE SCALE GENOMIC DNA]</scope>
    <source>
        <strain evidence="2 3">DSM 27372</strain>
    </source>
</reference>
<dbReference type="Pfam" id="PF20365">
    <property type="entry name" value="DUF6660"/>
    <property type="match status" value="1"/>
</dbReference>